<dbReference type="GO" id="GO:0016020">
    <property type="term" value="C:membrane"/>
    <property type="evidence" value="ECO:0007669"/>
    <property type="project" value="InterPro"/>
</dbReference>
<dbReference type="HOGENOM" id="CLU_058789_0_0_7"/>
<reference evidence="3 4" key="1">
    <citation type="submission" date="2010-10" db="EMBL/GenBank/DDBJ databases">
        <authorList>
            <consortium name="The Broad Institute Genome Sequencing Platform"/>
            <person name="Ward D."/>
            <person name="Earl A."/>
            <person name="Feldgarden M."/>
            <person name="Young S.K."/>
            <person name="Gargeya S."/>
            <person name="Zeng Q."/>
            <person name="Alvarado L."/>
            <person name="Berlin A."/>
            <person name="Bochicchio J."/>
            <person name="Chapman S.B."/>
            <person name="Chen Z."/>
            <person name="Freedman E."/>
            <person name="Gellesch M."/>
            <person name="Goldberg J."/>
            <person name="Griggs A."/>
            <person name="Gujja S."/>
            <person name="Heilman E."/>
            <person name="Heiman D."/>
            <person name="Howarth C."/>
            <person name="Mehta T."/>
            <person name="Neiman D."/>
            <person name="Pearson M."/>
            <person name="Roberts A."/>
            <person name="Saif S."/>
            <person name="Shea T."/>
            <person name="Shenoy N."/>
            <person name="Sisk P."/>
            <person name="Stolte C."/>
            <person name="Sykes S."/>
            <person name="White J."/>
            <person name="Yandava C."/>
            <person name="Allen-Vercoe E."/>
            <person name="Sibley C."/>
            <person name="Ambrose C.E."/>
            <person name="Strauss J."/>
            <person name="Daigneault M."/>
            <person name="Haas B."/>
            <person name="Nusbaum C."/>
            <person name="Birren B."/>
        </authorList>
    </citation>
    <scope>NUCLEOTIDE SEQUENCE [LARGE SCALE GENOMIC DNA]</scope>
    <source>
        <strain evidence="3 4">3_1_6</strain>
    </source>
</reference>
<dbReference type="eggNOG" id="COG0697">
    <property type="taxonomic scope" value="Bacteria"/>
</dbReference>
<feature type="transmembrane region" description="Helical" evidence="1">
    <location>
        <begin position="120"/>
        <end position="138"/>
    </location>
</feature>
<feature type="transmembrane region" description="Helical" evidence="1">
    <location>
        <begin position="42"/>
        <end position="59"/>
    </location>
</feature>
<dbReference type="OrthoDB" id="6235706at2"/>
<evidence type="ECO:0000256" key="1">
    <source>
        <dbReference type="SAM" id="Phobius"/>
    </source>
</evidence>
<proteinExistence type="predicted"/>
<feature type="transmembrane region" description="Helical" evidence="1">
    <location>
        <begin position="222"/>
        <end position="242"/>
    </location>
</feature>
<dbReference type="GeneID" id="78087123"/>
<reference evidence="3 4" key="2">
    <citation type="submission" date="2013-04" db="EMBL/GenBank/DDBJ databases">
        <title>The Genome Sequence of Bilophila wadsworthia 3_1_6.</title>
        <authorList>
            <consortium name="The Broad Institute Genomics Platform"/>
            <person name="Earl A."/>
            <person name="Ward D."/>
            <person name="Feldgarden M."/>
            <person name="Gevers D."/>
            <person name="Sibley C."/>
            <person name="Strauss J."/>
            <person name="Allen-Vercoe E."/>
            <person name="Walker B."/>
            <person name="Young S."/>
            <person name="Zeng Q."/>
            <person name="Gargeya S."/>
            <person name="Fitzgerald M."/>
            <person name="Haas B."/>
            <person name="Abouelleil A."/>
            <person name="Allen A.W."/>
            <person name="Alvarado L."/>
            <person name="Arachchi H.M."/>
            <person name="Berlin A.M."/>
            <person name="Chapman S.B."/>
            <person name="Gainer-Dewar J."/>
            <person name="Goldberg J."/>
            <person name="Griggs A."/>
            <person name="Gujja S."/>
            <person name="Hansen M."/>
            <person name="Howarth C."/>
            <person name="Imamovic A."/>
            <person name="Ireland A."/>
            <person name="Larimer J."/>
            <person name="McCowan C."/>
            <person name="Murphy C."/>
            <person name="Pearson M."/>
            <person name="Poon T.W."/>
            <person name="Priest M."/>
            <person name="Roberts A."/>
            <person name="Saif S."/>
            <person name="Shea T."/>
            <person name="Sisk P."/>
            <person name="Sykes S."/>
            <person name="Wortman J."/>
            <person name="Nusbaum C."/>
            <person name="Birren B."/>
        </authorList>
    </citation>
    <scope>NUCLEOTIDE SEQUENCE [LARGE SCALE GENOMIC DNA]</scope>
    <source>
        <strain evidence="3 4">3_1_6</strain>
    </source>
</reference>
<evidence type="ECO:0000313" key="3">
    <source>
        <dbReference type="EMBL" id="EFV46126.1"/>
    </source>
</evidence>
<dbReference type="PANTHER" id="PTHR22911">
    <property type="entry name" value="ACYL-MALONYL CONDENSING ENZYME-RELATED"/>
    <property type="match status" value="1"/>
</dbReference>
<feature type="transmembrane region" description="Helical" evidence="1">
    <location>
        <begin position="248"/>
        <end position="268"/>
    </location>
</feature>
<feature type="transmembrane region" description="Helical" evidence="1">
    <location>
        <begin position="65"/>
        <end position="85"/>
    </location>
</feature>
<evidence type="ECO:0000313" key="4">
    <source>
        <dbReference type="Proteomes" id="UP000006034"/>
    </source>
</evidence>
<dbReference type="EMBL" id="ADCP02000002">
    <property type="protein sequence ID" value="EFV46126.1"/>
    <property type="molecule type" value="Genomic_DNA"/>
</dbReference>
<dbReference type="Proteomes" id="UP000006034">
    <property type="component" value="Unassembled WGS sequence"/>
</dbReference>
<keyword evidence="1" id="KW-0472">Membrane</keyword>
<feature type="transmembrane region" description="Helical" evidence="1">
    <location>
        <begin position="190"/>
        <end position="210"/>
    </location>
</feature>
<sequence>MSGFGVFLAIATAFSWALGCVVHTTASRVVGIPAVMLIRQPLASVVLGIFCLVMGDLWLPSLHLFWLAAASGVFGIIIGDACQYAGALTIGLRPAQVCQSLSSCFTALFGSIYLNEYIGLQGWLGMFVATCGVILVVLSEQRDAHNPPVSSKQRNKGVIISLLAAVFVALGIVFSKQALQEGIGALPLAFYRNAISTAGIWAVGLAFGAIRPAFGNLKANPGILKLFPLGCLFGPAGGIWLSCVALDYLPAAVAAMLIGLQPIALLIITGIMERRIPAPNSIIGSIIACTGAAILLLR</sequence>
<accession>E5Y1L9</accession>
<keyword evidence="1" id="KW-0812">Transmembrane</keyword>
<keyword evidence="4" id="KW-1185">Reference proteome</keyword>
<feature type="transmembrane region" description="Helical" evidence="1">
    <location>
        <begin position="158"/>
        <end position="178"/>
    </location>
</feature>
<organism evidence="3 4">
    <name type="scientific">Bilophila wadsworthia (strain 3_1_6)</name>
    <dbReference type="NCBI Taxonomy" id="563192"/>
    <lineage>
        <taxon>Bacteria</taxon>
        <taxon>Pseudomonadati</taxon>
        <taxon>Thermodesulfobacteriota</taxon>
        <taxon>Desulfovibrionia</taxon>
        <taxon>Desulfovibrionales</taxon>
        <taxon>Desulfovibrionaceae</taxon>
        <taxon>Bilophila</taxon>
    </lineage>
</organism>
<protein>
    <recommendedName>
        <fullName evidence="2">EamA domain-containing protein</fullName>
    </recommendedName>
</protein>
<gene>
    <name evidence="3" type="ORF">HMPREF0179_00078</name>
</gene>
<dbReference type="RefSeq" id="WP_005023978.1">
    <property type="nucleotide sequence ID" value="NZ_KE150239.1"/>
</dbReference>
<feature type="domain" description="EamA" evidence="2">
    <location>
        <begin position="156"/>
        <end position="296"/>
    </location>
</feature>
<dbReference type="InterPro" id="IPR000620">
    <property type="entry name" value="EamA_dom"/>
</dbReference>
<dbReference type="SUPFAM" id="SSF103481">
    <property type="entry name" value="Multidrug resistance efflux transporter EmrE"/>
    <property type="match status" value="1"/>
</dbReference>
<dbReference type="InterPro" id="IPR037185">
    <property type="entry name" value="EmrE-like"/>
</dbReference>
<feature type="transmembrane region" description="Helical" evidence="1">
    <location>
        <begin position="6"/>
        <end position="30"/>
    </location>
</feature>
<dbReference type="Pfam" id="PF00892">
    <property type="entry name" value="EamA"/>
    <property type="match status" value="2"/>
</dbReference>
<keyword evidence="1" id="KW-1133">Transmembrane helix</keyword>
<comment type="caution">
    <text evidence="3">The sequence shown here is derived from an EMBL/GenBank/DDBJ whole genome shotgun (WGS) entry which is preliminary data.</text>
</comment>
<dbReference type="STRING" id="563192.HMPREF0179_00078"/>
<evidence type="ECO:0000259" key="2">
    <source>
        <dbReference type="Pfam" id="PF00892"/>
    </source>
</evidence>
<dbReference type="AlphaFoldDB" id="E5Y1L9"/>
<name>E5Y1L9_BILW3</name>
<feature type="domain" description="EamA" evidence="2">
    <location>
        <begin position="4"/>
        <end position="137"/>
    </location>
</feature>
<feature type="transmembrane region" description="Helical" evidence="1">
    <location>
        <begin position="280"/>
        <end position="297"/>
    </location>
</feature>